<reference evidence="5" key="1">
    <citation type="submission" date="2016-10" db="EMBL/GenBank/DDBJ databases">
        <authorList>
            <person name="Varghese N."/>
            <person name="Submissions S."/>
        </authorList>
    </citation>
    <scope>NUCLEOTIDE SEQUENCE [LARGE SCALE GENOMIC DNA]</scope>
    <source>
        <strain evidence="5">DSM 25751</strain>
    </source>
</reference>
<dbReference type="AlphaFoldDB" id="A0A1H6V7G1"/>
<dbReference type="Gene3D" id="3.40.50.2300">
    <property type="match status" value="1"/>
</dbReference>
<feature type="domain" description="Response regulatory" evidence="2">
    <location>
        <begin position="2"/>
        <end position="116"/>
    </location>
</feature>
<dbReference type="Gene3D" id="2.40.50.40">
    <property type="match status" value="1"/>
</dbReference>
<dbReference type="OrthoDB" id="9809318at2"/>
<dbReference type="PANTHER" id="PTHR37299">
    <property type="entry name" value="TRANSCRIPTIONAL REGULATOR-RELATED"/>
    <property type="match status" value="1"/>
</dbReference>
<evidence type="ECO:0000259" key="2">
    <source>
        <dbReference type="PROSITE" id="PS50110"/>
    </source>
</evidence>
<name>A0A1H6V7G1_9LACT</name>
<keyword evidence="5" id="KW-1185">Reference proteome</keyword>
<dbReference type="GO" id="GO:0003677">
    <property type="term" value="F:DNA binding"/>
    <property type="evidence" value="ECO:0007669"/>
    <property type="project" value="InterPro"/>
</dbReference>
<accession>A0A1H6V7G1</accession>
<protein>
    <submittedName>
        <fullName evidence="4">Two component transcriptional regulator, LytTR family</fullName>
    </submittedName>
</protein>
<gene>
    <name evidence="4" type="ORF">SAMN04488113_13910</name>
</gene>
<dbReference type="GO" id="GO:0000156">
    <property type="term" value="F:phosphorelay response regulator activity"/>
    <property type="evidence" value="ECO:0007669"/>
    <property type="project" value="InterPro"/>
</dbReference>
<dbReference type="SMART" id="SM00448">
    <property type="entry name" value="REC"/>
    <property type="match status" value="1"/>
</dbReference>
<dbReference type="InterPro" id="IPR011006">
    <property type="entry name" value="CheY-like_superfamily"/>
</dbReference>
<dbReference type="STRING" id="1130080.SAMN04488113_13910"/>
<dbReference type="Gene3D" id="2.20.25.10">
    <property type="match status" value="1"/>
</dbReference>
<dbReference type="PROSITE" id="PS50930">
    <property type="entry name" value="HTH_LYTTR"/>
    <property type="match status" value="1"/>
</dbReference>
<dbReference type="PANTHER" id="PTHR37299:SF1">
    <property type="entry name" value="STAGE 0 SPORULATION PROTEIN A HOMOLOG"/>
    <property type="match status" value="1"/>
</dbReference>
<dbReference type="InterPro" id="IPR001789">
    <property type="entry name" value="Sig_transdc_resp-reg_receiver"/>
</dbReference>
<dbReference type="RefSeq" id="WP_091636147.1">
    <property type="nucleotide sequence ID" value="NZ_FNYW01000039.1"/>
</dbReference>
<keyword evidence="1" id="KW-0597">Phosphoprotein</keyword>
<evidence type="ECO:0000313" key="5">
    <source>
        <dbReference type="Proteomes" id="UP000198564"/>
    </source>
</evidence>
<sequence>MKLLIVEDEYLARAELSHLLKQDARVSEILEADSIAEATKLLLSNAIAIAYLDIHLTDESGMDLAEMLKDIPDPPVIVFATAYDHYAIEAFEKNATDYILKPFEAKRVQQSLDRAIKQLESKPQKVTSLDTVPVSSEDKIHILKIKAIETIEAVQGKTVLHAGANNYESTETLLHWENKTAGHPFMRVHRSYIINLDKIKEIEPWFNTTYQVTMESGVKVPVSRSYIKVFREKLGL</sequence>
<organism evidence="4 5">
    <name type="scientific">Alkalibacterium gilvum</name>
    <dbReference type="NCBI Taxonomy" id="1130080"/>
    <lineage>
        <taxon>Bacteria</taxon>
        <taxon>Bacillati</taxon>
        <taxon>Bacillota</taxon>
        <taxon>Bacilli</taxon>
        <taxon>Lactobacillales</taxon>
        <taxon>Carnobacteriaceae</taxon>
        <taxon>Alkalibacterium</taxon>
    </lineage>
</organism>
<dbReference type="PROSITE" id="PS50110">
    <property type="entry name" value="RESPONSE_REGULATORY"/>
    <property type="match status" value="1"/>
</dbReference>
<dbReference type="SUPFAM" id="SSF52172">
    <property type="entry name" value="CheY-like"/>
    <property type="match status" value="1"/>
</dbReference>
<feature type="modified residue" description="4-aspartylphosphate" evidence="1">
    <location>
        <position position="53"/>
    </location>
</feature>
<dbReference type="EMBL" id="FNYW01000039">
    <property type="protein sequence ID" value="SEI96610.1"/>
    <property type="molecule type" value="Genomic_DNA"/>
</dbReference>
<dbReference type="Pfam" id="PF00072">
    <property type="entry name" value="Response_reg"/>
    <property type="match status" value="1"/>
</dbReference>
<dbReference type="InterPro" id="IPR007492">
    <property type="entry name" value="LytTR_DNA-bd_dom"/>
</dbReference>
<dbReference type="InterPro" id="IPR046947">
    <property type="entry name" value="LytR-like"/>
</dbReference>
<dbReference type="SMART" id="SM00850">
    <property type="entry name" value="LytTR"/>
    <property type="match status" value="1"/>
</dbReference>
<feature type="domain" description="HTH LytTR-type" evidence="3">
    <location>
        <begin position="132"/>
        <end position="236"/>
    </location>
</feature>
<proteinExistence type="predicted"/>
<dbReference type="Proteomes" id="UP000198564">
    <property type="component" value="Unassembled WGS sequence"/>
</dbReference>
<evidence type="ECO:0000256" key="1">
    <source>
        <dbReference type="PROSITE-ProRule" id="PRU00169"/>
    </source>
</evidence>
<evidence type="ECO:0000313" key="4">
    <source>
        <dbReference type="EMBL" id="SEI96610.1"/>
    </source>
</evidence>
<evidence type="ECO:0000259" key="3">
    <source>
        <dbReference type="PROSITE" id="PS50930"/>
    </source>
</evidence>
<dbReference type="Pfam" id="PF04397">
    <property type="entry name" value="LytTR"/>
    <property type="match status" value="1"/>
</dbReference>